<accession>A0A937IGX0</accession>
<evidence type="ECO:0000313" key="4">
    <source>
        <dbReference type="Proteomes" id="UP000711391"/>
    </source>
</evidence>
<dbReference type="InterPro" id="IPR007838">
    <property type="entry name" value="Cell_div_ZapA-like"/>
</dbReference>
<dbReference type="Pfam" id="PF05164">
    <property type="entry name" value="ZapA"/>
    <property type="match status" value="1"/>
</dbReference>
<dbReference type="AlphaFoldDB" id="A0A937IGX0"/>
<comment type="similarity">
    <text evidence="1">Belongs to the ZapA family. Type 1 subfamily.</text>
</comment>
<name>A0A937IGX0_9GAMM</name>
<organism evidence="3 4">
    <name type="scientific">SAR86 cluster bacterium</name>
    <dbReference type="NCBI Taxonomy" id="2030880"/>
    <lineage>
        <taxon>Bacteria</taxon>
        <taxon>Pseudomonadati</taxon>
        <taxon>Pseudomonadota</taxon>
        <taxon>Gammaproteobacteria</taxon>
        <taxon>SAR86 cluster</taxon>
    </lineage>
</organism>
<gene>
    <name evidence="3" type="ORF">ISQ64_03935</name>
</gene>
<evidence type="ECO:0000256" key="1">
    <source>
        <dbReference type="ARBA" id="ARBA00010074"/>
    </source>
</evidence>
<dbReference type="InterPro" id="IPR042233">
    <property type="entry name" value="Cell_div_ZapA_N"/>
</dbReference>
<protein>
    <submittedName>
        <fullName evidence="3">Cell division protein ZapA</fullName>
    </submittedName>
</protein>
<comment type="caution">
    <text evidence="3">The sequence shown here is derived from an EMBL/GenBank/DDBJ whole genome shotgun (WGS) entry which is preliminary data.</text>
</comment>
<evidence type="ECO:0000256" key="2">
    <source>
        <dbReference type="ARBA" id="ARBA00023054"/>
    </source>
</evidence>
<sequence length="88" mass="9689">MSEMETLSLRIFGRDLTLACPPEEKDQLIKASQMLNNELDSITDKNNALIIAGLTLANKLISNPSNSSSASNEEIELMIKKIDLALKK</sequence>
<proteinExistence type="inferred from homology"/>
<keyword evidence="3" id="KW-0132">Cell division</keyword>
<dbReference type="EMBL" id="JADHQD010000023">
    <property type="protein sequence ID" value="MBL6818537.1"/>
    <property type="molecule type" value="Genomic_DNA"/>
</dbReference>
<keyword evidence="3" id="KW-0131">Cell cycle</keyword>
<dbReference type="InterPro" id="IPR036192">
    <property type="entry name" value="Cell_div_ZapA-like_sf"/>
</dbReference>
<evidence type="ECO:0000313" key="3">
    <source>
        <dbReference type="EMBL" id="MBL6818537.1"/>
    </source>
</evidence>
<dbReference type="Gene3D" id="3.30.160.880">
    <property type="entry name" value="Cell division protein ZapA protomer, N-terminal domain"/>
    <property type="match status" value="1"/>
</dbReference>
<dbReference type="SUPFAM" id="SSF102829">
    <property type="entry name" value="Cell division protein ZapA-like"/>
    <property type="match status" value="1"/>
</dbReference>
<keyword evidence="2" id="KW-0175">Coiled coil</keyword>
<reference evidence="3" key="1">
    <citation type="submission" date="2020-10" db="EMBL/GenBank/DDBJ databases">
        <title>Microbiome of the Black Sea water column analyzed by genome centric metagenomics.</title>
        <authorList>
            <person name="Cabello-Yeves P.J."/>
            <person name="Callieri C."/>
            <person name="Picazo A."/>
            <person name="Mehrshad M."/>
            <person name="Haro-Moreno J.M."/>
            <person name="Roda-Garcia J."/>
            <person name="Dzembekova N."/>
            <person name="Slabakova V."/>
            <person name="Slabakova N."/>
            <person name="Moncheva S."/>
            <person name="Rodriguez-Valera F."/>
        </authorList>
    </citation>
    <scope>NUCLEOTIDE SEQUENCE</scope>
    <source>
        <strain evidence="3">BS307-5m-G50</strain>
    </source>
</reference>
<dbReference type="Proteomes" id="UP000711391">
    <property type="component" value="Unassembled WGS sequence"/>
</dbReference>
<dbReference type="GO" id="GO:0051301">
    <property type="term" value="P:cell division"/>
    <property type="evidence" value="ECO:0007669"/>
    <property type="project" value="UniProtKB-KW"/>
</dbReference>